<dbReference type="Proteomes" id="UP001384579">
    <property type="component" value="Unassembled WGS sequence"/>
</dbReference>
<reference evidence="4 5" key="1">
    <citation type="journal article" date="2020" name="Harmful Algae">
        <title>Molecular and morphological characterization of a novel dihydroanatoxin-a producing Microcoleus species (cyanobacteria) from the Russian River, California, USA.</title>
        <authorList>
            <person name="Conklin K.Y."/>
            <person name="Stancheva R."/>
            <person name="Otten T.G."/>
            <person name="Fadness R."/>
            <person name="Boyer G.L."/>
            <person name="Read B."/>
            <person name="Zhang X."/>
            <person name="Sheath R.G."/>
        </authorList>
    </citation>
    <scope>NUCLEOTIDE SEQUENCE [LARGE SCALE GENOMIC DNA]</scope>
    <source>
        <strain evidence="4 5">PTRS2</strain>
    </source>
</reference>
<accession>A0ABU8YV07</accession>
<dbReference type="Pfam" id="PF19078">
    <property type="entry name" value="Big_12"/>
    <property type="match status" value="1"/>
</dbReference>
<organism evidence="4 5">
    <name type="scientific">Microcoleus anatoxicus PTRS2</name>
    <dbReference type="NCBI Taxonomy" id="2705321"/>
    <lineage>
        <taxon>Bacteria</taxon>
        <taxon>Bacillati</taxon>
        <taxon>Cyanobacteriota</taxon>
        <taxon>Cyanophyceae</taxon>
        <taxon>Oscillatoriophycideae</taxon>
        <taxon>Oscillatoriales</taxon>
        <taxon>Microcoleaceae</taxon>
        <taxon>Microcoleus</taxon>
        <taxon>Microcoleus anatoxicus</taxon>
    </lineage>
</organism>
<dbReference type="InterPro" id="IPR044048">
    <property type="entry name" value="Big_12"/>
</dbReference>
<name>A0ABU8YV07_9CYAN</name>
<dbReference type="SUPFAM" id="SSF69318">
    <property type="entry name" value="Integrin alpha N-terminal domain"/>
    <property type="match status" value="1"/>
</dbReference>
<dbReference type="RefSeq" id="WP_340542032.1">
    <property type="nucleotide sequence ID" value="NZ_JBBLXS010000554.1"/>
</dbReference>
<dbReference type="InterPro" id="IPR028994">
    <property type="entry name" value="Integrin_alpha_N"/>
</dbReference>
<dbReference type="Gene3D" id="2.130.10.130">
    <property type="entry name" value="Integrin alpha, N-terminal"/>
    <property type="match status" value="2"/>
</dbReference>
<evidence type="ECO:0000313" key="4">
    <source>
        <dbReference type="EMBL" id="MEK0188244.1"/>
    </source>
</evidence>
<evidence type="ECO:0000313" key="5">
    <source>
        <dbReference type="Proteomes" id="UP001384579"/>
    </source>
</evidence>
<evidence type="ECO:0000259" key="3">
    <source>
        <dbReference type="Pfam" id="PF19078"/>
    </source>
</evidence>
<proteinExistence type="predicted"/>
<dbReference type="Pfam" id="PF14252">
    <property type="entry name" value="DUF4347"/>
    <property type="match status" value="1"/>
</dbReference>
<evidence type="ECO:0000259" key="2">
    <source>
        <dbReference type="Pfam" id="PF14252"/>
    </source>
</evidence>
<feature type="non-terminal residue" evidence="4">
    <location>
        <position position="720"/>
    </location>
</feature>
<dbReference type="InterPro" id="IPR025592">
    <property type="entry name" value="DUF4347"/>
</dbReference>
<dbReference type="PANTHER" id="PTHR46580">
    <property type="entry name" value="SENSOR KINASE-RELATED"/>
    <property type="match status" value="1"/>
</dbReference>
<dbReference type="Gene3D" id="2.40.128.340">
    <property type="match status" value="1"/>
</dbReference>
<keyword evidence="5" id="KW-1185">Reference proteome</keyword>
<feature type="domain" description="Bacterial Ig-like" evidence="3">
    <location>
        <begin position="658"/>
        <end position="720"/>
    </location>
</feature>
<protein>
    <submittedName>
        <fullName evidence="4">FG-GAP-like repeat-containing protein</fullName>
    </submittedName>
</protein>
<dbReference type="InterPro" id="IPR013517">
    <property type="entry name" value="FG-GAP"/>
</dbReference>
<evidence type="ECO:0000256" key="1">
    <source>
        <dbReference type="ARBA" id="ARBA00022729"/>
    </source>
</evidence>
<gene>
    <name evidence="4" type="ORF">WMG39_25880</name>
</gene>
<feature type="domain" description="DUF4347" evidence="2">
    <location>
        <begin position="5"/>
        <end position="167"/>
    </location>
</feature>
<comment type="caution">
    <text evidence="4">The sequence shown here is derived from an EMBL/GenBank/DDBJ whole genome shotgun (WGS) entry which is preliminary data.</text>
</comment>
<dbReference type="EMBL" id="JBBLXS010000554">
    <property type="protein sequence ID" value="MEK0188244.1"/>
    <property type="molecule type" value="Genomic_DNA"/>
</dbReference>
<dbReference type="Pfam" id="PF13517">
    <property type="entry name" value="FG-GAP_3"/>
    <property type="match status" value="3"/>
</dbReference>
<sequence length="720" mass="72853">MKKQIIFVDSAVQNYQSLIHNALANQIVILKENANGIEQITNALANQKDIKAIHILSHGSPGSVTLGTEALNGNNIENFNTKLKQWGNALTQNADILLYGCEVAAGETGQNFLKRLSEITGADIAASANLTGSAELGGDWNLEVQTGPIEATVPFNAKALKTYSGVLGFAPKVDFTTGGAPKSVSIGDINGDGKPDLAVANMSDNTASILLNTTATVATTPTFAPKVDLPTGTGPYSVSIGDINGDGKPDLAVANLSSSTASILLNTTATVATTPTFATKVDFATGINPGSVSIGDFNGDGKPDLAVANRSSDTASILLNTTATGATTPTFATKVDFATGIQPISVSIGDINGDGKPDLAVANTNSNTASILLNTTATGAATPTFATKVDFATGINPGSVSIGDINGDGKPDLAVANSLNTASILLNTTATGATTPTFATKADFTIGSQTLSISMGDINGDGKPDLATANISDSTASILLNTTATVATTPTFAPKVDLPTGVSPRSVSISDINGDGKPDLAVANTANSTASIWLNTTAKVTAVTATTPDGSYGVGSTIAITVIFDAAVDVTGTPQLQLETGTTDKFATYTSGSGGTALTFNYVVQPGDTSADLEYLSTSDLTLNGGTIQDNLATDAVLTLPTLASANSLGGSKAIVVDTVAPTVTLTSTSAATVNGLFNVTATFNENVTGFDNTDITVANATVGNFVTVDAKTYTFDVTP</sequence>
<dbReference type="Pfam" id="PF01839">
    <property type="entry name" value="FG-GAP"/>
    <property type="match status" value="1"/>
</dbReference>
<keyword evidence="1" id="KW-0732">Signal</keyword>